<evidence type="ECO:0000313" key="11">
    <source>
        <dbReference type="EMBL" id="EAT12579.1"/>
    </source>
</evidence>
<keyword evidence="2" id="KW-1003">Cell membrane</keyword>
<dbReference type="PANTHER" id="PTHR30433:SF3">
    <property type="entry name" value="MOTILITY PROTEIN A"/>
    <property type="match status" value="1"/>
</dbReference>
<dbReference type="Pfam" id="PF01618">
    <property type="entry name" value="MotA_ExbB"/>
    <property type="match status" value="1"/>
</dbReference>
<evidence type="ECO:0000259" key="9">
    <source>
        <dbReference type="Pfam" id="PF01618"/>
    </source>
</evidence>
<keyword evidence="3 8" id="KW-0812">Transmembrane</keyword>
<dbReference type="InterPro" id="IPR047055">
    <property type="entry name" value="MotA-like"/>
</dbReference>
<dbReference type="Proteomes" id="UP000004263">
    <property type="component" value="Unassembled WGS sequence"/>
</dbReference>
<reference evidence="11 12" key="1">
    <citation type="submission" date="2006-03" db="EMBL/GenBank/DDBJ databases">
        <authorList>
            <person name="Pinhassi J."/>
            <person name="Pedros-Alio C."/>
            <person name="Ferriera S."/>
            <person name="Johnson J."/>
            <person name="Kravitz S."/>
            <person name="Halpern A."/>
            <person name="Remington K."/>
            <person name="Beeson K."/>
            <person name="Tran B."/>
            <person name="Rogers Y.-H."/>
            <person name="Friedman R."/>
            <person name="Venter J.C."/>
        </authorList>
    </citation>
    <scope>NUCLEOTIDE SEQUENCE [LARGE SCALE GENOMIC DNA]</scope>
    <source>
        <strain evidence="11 12">RED65</strain>
    </source>
</reference>
<evidence type="ECO:0000256" key="2">
    <source>
        <dbReference type="ARBA" id="ARBA00022475"/>
    </source>
</evidence>
<dbReference type="GO" id="GO:0015031">
    <property type="term" value="P:protein transport"/>
    <property type="evidence" value="ECO:0007669"/>
    <property type="project" value="UniProtKB-KW"/>
</dbReference>
<keyword evidence="5 8" id="KW-1133">Transmembrane helix</keyword>
<dbReference type="GO" id="GO:0071978">
    <property type="term" value="P:bacterial-type flagellum-dependent swarming motility"/>
    <property type="evidence" value="ECO:0007669"/>
    <property type="project" value="InterPro"/>
</dbReference>
<dbReference type="RefSeq" id="WP_007016180.1">
    <property type="nucleotide sequence ID" value="NZ_AAQH01000006.1"/>
</dbReference>
<evidence type="ECO:0000256" key="7">
    <source>
        <dbReference type="RuleBase" id="RU004057"/>
    </source>
</evidence>
<keyword evidence="4" id="KW-0283">Flagellar rotation</keyword>
<dbReference type="EMBL" id="AAQH01000006">
    <property type="protein sequence ID" value="EAT12579.1"/>
    <property type="molecule type" value="Genomic_DNA"/>
</dbReference>
<dbReference type="GO" id="GO:0006935">
    <property type="term" value="P:chemotaxis"/>
    <property type="evidence" value="ECO:0007669"/>
    <property type="project" value="InterPro"/>
</dbReference>
<dbReference type="NCBIfam" id="NF006583">
    <property type="entry name" value="PRK09109.1"/>
    <property type="match status" value="1"/>
</dbReference>
<feature type="transmembrane region" description="Helical" evidence="8">
    <location>
        <begin position="149"/>
        <end position="170"/>
    </location>
</feature>
<dbReference type="PANTHER" id="PTHR30433">
    <property type="entry name" value="CHEMOTAXIS PROTEIN MOTA"/>
    <property type="match status" value="1"/>
</dbReference>
<evidence type="ECO:0000256" key="4">
    <source>
        <dbReference type="ARBA" id="ARBA00022779"/>
    </source>
</evidence>
<comment type="subcellular location">
    <subcellularLocation>
        <location evidence="1">Cell membrane</location>
        <topology evidence="1">Multi-pass membrane protein</topology>
    </subcellularLocation>
    <subcellularLocation>
        <location evidence="7">Membrane</location>
        <topology evidence="7">Multi-pass membrane protein</topology>
    </subcellularLocation>
</comment>
<dbReference type="InterPro" id="IPR046786">
    <property type="entry name" value="MotA_N"/>
</dbReference>
<proteinExistence type="inferred from homology"/>
<keyword evidence="11" id="KW-0282">Flagellum</keyword>
<keyword evidence="12" id="KW-1185">Reference proteome</keyword>
<evidence type="ECO:0000259" key="10">
    <source>
        <dbReference type="Pfam" id="PF20560"/>
    </source>
</evidence>
<accession>Q1N2U0</accession>
<dbReference type="AlphaFoldDB" id="Q1N2U0"/>
<keyword evidence="7" id="KW-0653">Protein transport</keyword>
<organism evidence="11 12">
    <name type="scientific">Bermanella marisrubri</name>
    <dbReference type="NCBI Taxonomy" id="207949"/>
    <lineage>
        <taxon>Bacteria</taxon>
        <taxon>Pseudomonadati</taxon>
        <taxon>Pseudomonadota</taxon>
        <taxon>Gammaproteobacteria</taxon>
        <taxon>Oceanospirillales</taxon>
        <taxon>Oceanospirillaceae</taxon>
        <taxon>Bermanella</taxon>
    </lineage>
</organism>
<dbReference type="HOGENOM" id="CLU_079895_0_0_6"/>
<feature type="transmembrane region" description="Helical" evidence="8">
    <location>
        <begin position="35"/>
        <end position="57"/>
    </location>
</feature>
<evidence type="ECO:0000256" key="6">
    <source>
        <dbReference type="ARBA" id="ARBA00023136"/>
    </source>
</evidence>
<dbReference type="GO" id="GO:0005886">
    <property type="term" value="C:plasma membrane"/>
    <property type="evidence" value="ECO:0007669"/>
    <property type="project" value="UniProtKB-SubCell"/>
</dbReference>
<feature type="domain" description="Motility protein A N-terminal" evidence="10">
    <location>
        <begin position="8"/>
        <end position="82"/>
    </location>
</feature>
<dbReference type="Pfam" id="PF20560">
    <property type="entry name" value="MotA_N"/>
    <property type="match status" value="1"/>
</dbReference>
<evidence type="ECO:0000256" key="5">
    <source>
        <dbReference type="ARBA" id="ARBA00022989"/>
    </source>
</evidence>
<feature type="transmembrane region" description="Helical" evidence="8">
    <location>
        <begin position="182"/>
        <end position="204"/>
    </location>
</feature>
<dbReference type="InterPro" id="IPR002898">
    <property type="entry name" value="MotA_ExbB_proton_chnl"/>
</dbReference>
<name>Q1N2U0_9GAMM</name>
<keyword evidence="11" id="KW-0969">Cilium</keyword>
<protein>
    <submittedName>
        <fullName evidence="11">Flagellar motor protein</fullName>
    </submittedName>
</protein>
<dbReference type="OrthoDB" id="9806929at2"/>
<dbReference type="STRING" id="207949.RED65_06778"/>
<gene>
    <name evidence="11" type="ORF">RED65_06778</name>
</gene>
<feature type="domain" description="MotA/TolQ/ExbB proton channel" evidence="9">
    <location>
        <begin position="106"/>
        <end position="216"/>
    </location>
</feature>
<keyword evidence="6 8" id="KW-0472">Membrane</keyword>
<evidence type="ECO:0000256" key="3">
    <source>
        <dbReference type="ARBA" id="ARBA00022692"/>
    </source>
</evidence>
<sequence length="247" mass="26445">MDWLGLGGLVLGIAAVVIGNMVEGGHLASLLNLPAAIIVFGGTLAAVLVQTPFNTLLTASMRGWWLIFPPRYDLHDLIDTLCQWGAAARREGFLGLENIAKVEPMPLAKKGLHLLADGQSSEAIRNSLELDMYKQEDAGLEAAHVYESLGGYAPTIGILGAVLGLIQVMGNLQDPAAIGPGIATAFVATIYGVGSANLIFLPIASRIKHIVKKEYQYNELIVEGLVAISEGEHPNSIRHRYEIVNSR</sequence>
<keyword evidence="7" id="KW-0813">Transport</keyword>
<evidence type="ECO:0000256" key="1">
    <source>
        <dbReference type="ARBA" id="ARBA00004651"/>
    </source>
</evidence>
<comment type="caution">
    <text evidence="11">The sequence shown here is derived from an EMBL/GenBank/DDBJ whole genome shotgun (WGS) entry which is preliminary data.</text>
</comment>
<comment type="similarity">
    <text evidence="7">Belongs to the exbB/tolQ family.</text>
</comment>
<evidence type="ECO:0000256" key="8">
    <source>
        <dbReference type="SAM" id="Phobius"/>
    </source>
</evidence>
<evidence type="ECO:0000313" key="12">
    <source>
        <dbReference type="Proteomes" id="UP000004263"/>
    </source>
</evidence>
<keyword evidence="11" id="KW-0966">Cell projection</keyword>